<name>A0A8S5UUK7_9CAUD</name>
<evidence type="ECO:0000313" key="1">
    <source>
        <dbReference type="EMBL" id="DAF98062.1"/>
    </source>
</evidence>
<sequence length="121" mass="13412">MNITTAIRAIMKKEKITQLKLSELLGLKGQNSVASRLNRGNTTVASSLEMLNALGYVLIAQPDDMPLPDGATLITLTDEEEPISEDEKLVRRYRKQLDKDKLAEFDALPPEAQVAVARFSE</sequence>
<accession>A0A8S5UUK7</accession>
<protein>
    <submittedName>
        <fullName evidence="1">Uncharacterized protein</fullName>
    </submittedName>
</protein>
<reference evidence="1" key="1">
    <citation type="journal article" date="2021" name="Proc. Natl. Acad. Sci. U.S.A.">
        <title>A Catalog of Tens of Thousands of Viruses from Human Metagenomes Reveals Hidden Associations with Chronic Diseases.</title>
        <authorList>
            <person name="Tisza M.J."/>
            <person name="Buck C.B."/>
        </authorList>
    </citation>
    <scope>NUCLEOTIDE SEQUENCE</scope>
    <source>
        <strain evidence="1">CtGsX68</strain>
    </source>
</reference>
<organism evidence="1">
    <name type="scientific">Siphoviridae sp. ctGsX68</name>
    <dbReference type="NCBI Taxonomy" id="2825417"/>
    <lineage>
        <taxon>Viruses</taxon>
        <taxon>Duplodnaviria</taxon>
        <taxon>Heunggongvirae</taxon>
        <taxon>Uroviricota</taxon>
        <taxon>Caudoviricetes</taxon>
    </lineage>
</organism>
<dbReference type="EMBL" id="BK016141">
    <property type="protein sequence ID" value="DAF98062.1"/>
    <property type="molecule type" value="Genomic_DNA"/>
</dbReference>
<proteinExistence type="predicted"/>